<accession>A0A0A9H2S7</accession>
<proteinExistence type="predicted"/>
<evidence type="ECO:0000313" key="1">
    <source>
        <dbReference type="EMBL" id="JAE27173.1"/>
    </source>
</evidence>
<reference evidence="1" key="1">
    <citation type="submission" date="2014-09" db="EMBL/GenBank/DDBJ databases">
        <authorList>
            <person name="Magalhaes I.L.F."/>
            <person name="Oliveira U."/>
            <person name="Santos F.R."/>
            <person name="Vidigal T.H.D.A."/>
            <person name="Brescovit A.D."/>
            <person name="Santos A.J."/>
        </authorList>
    </citation>
    <scope>NUCLEOTIDE SEQUENCE</scope>
    <source>
        <tissue evidence="1">Shoot tissue taken approximately 20 cm above the soil surface</tissue>
    </source>
</reference>
<dbReference type="AlphaFoldDB" id="A0A0A9H2S7"/>
<sequence>MHLNSSIISGKLDQIGGEVYVGVNSQYNRLKC</sequence>
<dbReference type="EMBL" id="GBRH01170723">
    <property type="protein sequence ID" value="JAE27173.1"/>
    <property type="molecule type" value="Transcribed_RNA"/>
</dbReference>
<reference evidence="1" key="2">
    <citation type="journal article" date="2015" name="Data Brief">
        <title>Shoot transcriptome of the giant reed, Arundo donax.</title>
        <authorList>
            <person name="Barrero R.A."/>
            <person name="Guerrero F.D."/>
            <person name="Moolhuijzen P."/>
            <person name="Goolsby J.A."/>
            <person name="Tidwell J."/>
            <person name="Bellgard S.E."/>
            <person name="Bellgard M.I."/>
        </authorList>
    </citation>
    <scope>NUCLEOTIDE SEQUENCE</scope>
    <source>
        <tissue evidence="1">Shoot tissue taken approximately 20 cm above the soil surface</tissue>
    </source>
</reference>
<name>A0A0A9H2S7_ARUDO</name>
<organism evidence="1">
    <name type="scientific">Arundo donax</name>
    <name type="common">Giant reed</name>
    <name type="synonym">Donax arundinaceus</name>
    <dbReference type="NCBI Taxonomy" id="35708"/>
    <lineage>
        <taxon>Eukaryota</taxon>
        <taxon>Viridiplantae</taxon>
        <taxon>Streptophyta</taxon>
        <taxon>Embryophyta</taxon>
        <taxon>Tracheophyta</taxon>
        <taxon>Spermatophyta</taxon>
        <taxon>Magnoliopsida</taxon>
        <taxon>Liliopsida</taxon>
        <taxon>Poales</taxon>
        <taxon>Poaceae</taxon>
        <taxon>PACMAD clade</taxon>
        <taxon>Arundinoideae</taxon>
        <taxon>Arundineae</taxon>
        <taxon>Arundo</taxon>
    </lineage>
</organism>
<protein>
    <submittedName>
        <fullName evidence="1">Uncharacterized protein</fullName>
    </submittedName>
</protein>